<keyword evidence="3" id="KW-1185">Reference proteome</keyword>
<dbReference type="PIRSF" id="PIRSF006257">
    <property type="entry name" value="UCP006257"/>
    <property type="match status" value="1"/>
</dbReference>
<dbReference type="Proteomes" id="UP001595962">
    <property type="component" value="Unassembled WGS sequence"/>
</dbReference>
<evidence type="ECO:0000259" key="1">
    <source>
        <dbReference type="Pfam" id="PF04287"/>
    </source>
</evidence>
<evidence type="ECO:0000313" key="2">
    <source>
        <dbReference type="EMBL" id="MFC4656821.1"/>
    </source>
</evidence>
<dbReference type="RefSeq" id="WP_377336255.1">
    <property type="nucleotide sequence ID" value="NZ_JBHSGB010000017.1"/>
</dbReference>
<feature type="domain" description="YqcC-like" evidence="1">
    <location>
        <begin position="5"/>
        <end position="101"/>
    </location>
</feature>
<protein>
    <submittedName>
        <fullName evidence="2">YqcC family protein</fullName>
    </submittedName>
</protein>
<sequence length="113" mass="12565">MNSQVILLLDQIEAELKALQLWSPNPPDAAALQSTLPFCYDTMPLQQWLQYVLLPRMRALVEGGLPLPGQISICPIAEEAFKPVDSAKLALINRIGDLDELLSGQRQQQSPRD</sequence>
<dbReference type="PANTHER" id="PTHR39586">
    <property type="entry name" value="CYTOPLASMIC PROTEIN-RELATED"/>
    <property type="match status" value="1"/>
</dbReference>
<reference evidence="3" key="1">
    <citation type="journal article" date="2019" name="Int. J. Syst. Evol. Microbiol.">
        <title>The Global Catalogue of Microorganisms (GCM) 10K type strain sequencing project: providing services to taxonomists for standard genome sequencing and annotation.</title>
        <authorList>
            <consortium name="The Broad Institute Genomics Platform"/>
            <consortium name="The Broad Institute Genome Sequencing Center for Infectious Disease"/>
            <person name="Wu L."/>
            <person name="Ma J."/>
        </authorList>
    </citation>
    <scope>NUCLEOTIDE SEQUENCE [LARGE SCALE GENOMIC DNA]</scope>
    <source>
        <strain evidence="3">DT28</strain>
    </source>
</reference>
<dbReference type="Gene3D" id="1.20.1440.40">
    <property type="entry name" value="YqcC-like"/>
    <property type="match status" value="1"/>
</dbReference>
<dbReference type="EMBL" id="JBHSGB010000017">
    <property type="protein sequence ID" value="MFC4656821.1"/>
    <property type="molecule type" value="Genomic_DNA"/>
</dbReference>
<name>A0ABV9JRE2_9GAMM</name>
<proteinExistence type="predicted"/>
<gene>
    <name evidence="2" type="ORF">ACFO3I_17520</name>
</gene>
<accession>A0ABV9JRE2</accession>
<dbReference type="InterPro" id="IPR023376">
    <property type="entry name" value="YqcC-like_dom"/>
</dbReference>
<dbReference type="InterPro" id="IPR007384">
    <property type="entry name" value="UCP006257"/>
</dbReference>
<dbReference type="SUPFAM" id="SSF158452">
    <property type="entry name" value="YqcC-like"/>
    <property type="match status" value="1"/>
</dbReference>
<evidence type="ECO:0000313" key="3">
    <source>
        <dbReference type="Proteomes" id="UP001595962"/>
    </source>
</evidence>
<comment type="caution">
    <text evidence="2">The sequence shown here is derived from an EMBL/GenBank/DDBJ whole genome shotgun (WGS) entry which is preliminary data.</text>
</comment>
<dbReference type="PANTHER" id="PTHR39586:SF1">
    <property type="entry name" value="CYTOPLASMIC PROTEIN"/>
    <property type="match status" value="1"/>
</dbReference>
<dbReference type="InterPro" id="IPR036814">
    <property type="entry name" value="YqcC-like_sf"/>
</dbReference>
<organism evidence="2 3">
    <name type="scientific">Rheinheimera marina</name>
    <dbReference type="NCBI Taxonomy" id="1774958"/>
    <lineage>
        <taxon>Bacteria</taxon>
        <taxon>Pseudomonadati</taxon>
        <taxon>Pseudomonadota</taxon>
        <taxon>Gammaproteobacteria</taxon>
        <taxon>Chromatiales</taxon>
        <taxon>Chromatiaceae</taxon>
        <taxon>Rheinheimera</taxon>
    </lineage>
</organism>
<dbReference type="Pfam" id="PF04287">
    <property type="entry name" value="DUF446"/>
    <property type="match status" value="1"/>
</dbReference>